<evidence type="ECO:0000313" key="1">
    <source>
        <dbReference type="EMBL" id="KAK7020017.1"/>
    </source>
</evidence>
<proteinExistence type="predicted"/>
<evidence type="ECO:0000313" key="2">
    <source>
        <dbReference type="Proteomes" id="UP001362999"/>
    </source>
</evidence>
<reference evidence="1 2" key="1">
    <citation type="journal article" date="2024" name="J Genomics">
        <title>Draft genome sequencing and assembly of Favolaschia claudopus CIRM-BRFM 2984 isolated from oak limbs.</title>
        <authorList>
            <person name="Navarro D."/>
            <person name="Drula E."/>
            <person name="Chaduli D."/>
            <person name="Cazenave R."/>
            <person name="Ahrendt S."/>
            <person name="Wang J."/>
            <person name="Lipzen A."/>
            <person name="Daum C."/>
            <person name="Barry K."/>
            <person name="Grigoriev I.V."/>
            <person name="Favel A."/>
            <person name="Rosso M.N."/>
            <person name="Martin F."/>
        </authorList>
    </citation>
    <scope>NUCLEOTIDE SEQUENCE [LARGE SCALE GENOMIC DNA]</scope>
    <source>
        <strain evidence="1 2">CIRM-BRFM 2984</strain>
    </source>
</reference>
<dbReference type="EMBL" id="JAWWNJ010000042">
    <property type="protein sequence ID" value="KAK7020017.1"/>
    <property type="molecule type" value="Genomic_DNA"/>
</dbReference>
<dbReference type="AlphaFoldDB" id="A0AAW0B326"/>
<accession>A0AAW0B326</accession>
<gene>
    <name evidence="1" type="ORF">R3P38DRAFT_3198562</name>
</gene>
<dbReference type="Proteomes" id="UP001362999">
    <property type="component" value="Unassembled WGS sequence"/>
</dbReference>
<organism evidence="1 2">
    <name type="scientific">Favolaschia claudopus</name>
    <dbReference type="NCBI Taxonomy" id="2862362"/>
    <lineage>
        <taxon>Eukaryota</taxon>
        <taxon>Fungi</taxon>
        <taxon>Dikarya</taxon>
        <taxon>Basidiomycota</taxon>
        <taxon>Agaricomycotina</taxon>
        <taxon>Agaricomycetes</taxon>
        <taxon>Agaricomycetidae</taxon>
        <taxon>Agaricales</taxon>
        <taxon>Marasmiineae</taxon>
        <taxon>Mycenaceae</taxon>
        <taxon>Favolaschia</taxon>
    </lineage>
</organism>
<keyword evidence="2" id="KW-1185">Reference proteome</keyword>
<comment type="caution">
    <text evidence="1">The sequence shown here is derived from an EMBL/GenBank/DDBJ whole genome shotgun (WGS) entry which is preliminary data.</text>
</comment>
<name>A0AAW0B326_9AGAR</name>
<sequence length="73" mass="8531">MDRPDNPSPEKVEASLNEFKITNKFIDKLRNTSRDNVKEHDIVLFTSIDSAQHYRNKTSDCWIAVWIVADRPI</sequence>
<protein>
    <submittedName>
        <fullName evidence="1">Uncharacterized protein</fullName>
    </submittedName>
</protein>